<name>A0A2D4I338_MICLE</name>
<protein>
    <submittedName>
        <fullName evidence="2">Uncharacterized protein</fullName>
    </submittedName>
</protein>
<organism evidence="2">
    <name type="scientific">Micrurus lemniscatus lemniscatus</name>
    <dbReference type="NCBI Taxonomy" id="129467"/>
    <lineage>
        <taxon>Eukaryota</taxon>
        <taxon>Metazoa</taxon>
        <taxon>Chordata</taxon>
        <taxon>Craniata</taxon>
        <taxon>Vertebrata</taxon>
        <taxon>Euteleostomi</taxon>
        <taxon>Lepidosauria</taxon>
        <taxon>Squamata</taxon>
        <taxon>Bifurcata</taxon>
        <taxon>Unidentata</taxon>
        <taxon>Episquamata</taxon>
        <taxon>Toxicofera</taxon>
        <taxon>Serpentes</taxon>
        <taxon>Colubroidea</taxon>
        <taxon>Elapidae</taxon>
        <taxon>Elapinae</taxon>
        <taxon>Micrurus</taxon>
    </lineage>
</organism>
<accession>A0A2D4I338</accession>
<keyword evidence="1" id="KW-0812">Transmembrane</keyword>
<reference evidence="2" key="2">
    <citation type="submission" date="2017-11" db="EMBL/GenBank/DDBJ databases">
        <title>Coralsnake Venomics: Analyses of Venom Gland Transcriptomes and Proteomes of Six Brazilian Taxa.</title>
        <authorList>
            <person name="Aird S.D."/>
            <person name="Jorge da Silva N."/>
            <person name="Qiu L."/>
            <person name="Villar-Briones A."/>
            <person name="Aparecida-Saddi V."/>
            <person name="Campos-Telles M.P."/>
            <person name="Grau M."/>
            <person name="Mikheyev A.S."/>
        </authorList>
    </citation>
    <scope>NUCLEOTIDE SEQUENCE</scope>
    <source>
        <tissue evidence="2">Venom_gland</tissue>
    </source>
</reference>
<dbReference type="AlphaFoldDB" id="A0A2D4I338"/>
<keyword evidence="1" id="KW-1133">Transmembrane helix</keyword>
<evidence type="ECO:0000313" key="2">
    <source>
        <dbReference type="EMBL" id="LAA78645.1"/>
    </source>
</evidence>
<reference evidence="2" key="1">
    <citation type="submission" date="2017-07" db="EMBL/GenBank/DDBJ databases">
        <authorList>
            <person name="Mikheyev A."/>
            <person name="Grau M."/>
        </authorList>
    </citation>
    <scope>NUCLEOTIDE SEQUENCE</scope>
    <source>
        <tissue evidence="2">Venom_gland</tissue>
    </source>
</reference>
<proteinExistence type="predicted"/>
<dbReference type="EMBL" id="IACK01072954">
    <property type="protein sequence ID" value="LAA78645.1"/>
    <property type="molecule type" value="Transcribed_RNA"/>
</dbReference>
<evidence type="ECO:0000256" key="1">
    <source>
        <dbReference type="SAM" id="Phobius"/>
    </source>
</evidence>
<feature type="transmembrane region" description="Helical" evidence="1">
    <location>
        <begin position="79"/>
        <end position="99"/>
    </location>
</feature>
<keyword evidence="1" id="KW-0472">Membrane</keyword>
<sequence length="107" mass="12209">MVILSSHRTLNPLETAILQSLCKKKLPGALVSDLKSSSYPEMNYQRICLLTGSSFCCGHQLHLLQNHFQSALSSLKVNFWMIMLLTFCIHFFIVLNCIFKCQSQLEI</sequence>